<dbReference type="OrthoDB" id="1451701at2"/>
<proteinExistence type="predicted"/>
<organism evidence="2 3">
    <name type="scientific">Salinimicrobium catena</name>
    <dbReference type="NCBI Taxonomy" id="390640"/>
    <lineage>
        <taxon>Bacteria</taxon>
        <taxon>Pseudomonadati</taxon>
        <taxon>Bacteroidota</taxon>
        <taxon>Flavobacteriia</taxon>
        <taxon>Flavobacteriales</taxon>
        <taxon>Flavobacteriaceae</taxon>
        <taxon>Salinimicrobium</taxon>
    </lineage>
</organism>
<dbReference type="Proteomes" id="UP000199448">
    <property type="component" value="Unassembled WGS sequence"/>
</dbReference>
<accession>A0A1H5LW11</accession>
<keyword evidence="3" id="KW-1185">Reference proteome</keyword>
<reference evidence="2 3" key="1">
    <citation type="submission" date="2016-10" db="EMBL/GenBank/DDBJ databases">
        <authorList>
            <person name="de Groot N.N."/>
        </authorList>
    </citation>
    <scope>NUCLEOTIDE SEQUENCE [LARGE SCALE GENOMIC DNA]</scope>
    <source>
        <strain evidence="2 3">DSM 23553</strain>
    </source>
</reference>
<keyword evidence="1" id="KW-0175">Coiled coil</keyword>
<dbReference type="AlphaFoldDB" id="A0A1H5LW11"/>
<protein>
    <recommendedName>
        <fullName evidence="4">Hydrolase</fullName>
    </recommendedName>
</protein>
<name>A0A1H5LW11_9FLAO</name>
<dbReference type="RefSeq" id="WP_093112759.1">
    <property type="nucleotide sequence ID" value="NZ_FNGG01000002.1"/>
</dbReference>
<evidence type="ECO:0000313" key="2">
    <source>
        <dbReference type="EMBL" id="SEE81273.1"/>
    </source>
</evidence>
<sequence>MRKSLLLYLFVFTALLAVYIYVSGQSMLKSKEEKIEQLQEDLILAEQKVESLSSDAQGQQEAFSLVTNEEALSYLENRGLDPSEVIEKVESELISRNKADADNDLVPYEGMDGHFRINKIKLLNQKWILASFTDGTYWGDLFLTYEIGEDRNLEITTQEALLYTPN</sequence>
<evidence type="ECO:0008006" key="4">
    <source>
        <dbReference type="Google" id="ProtNLM"/>
    </source>
</evidence>
<dbReference type="EMBL" id="FNUG01000002">
    <property type="protein sequence ID" value="SEE81273.1"/>
    <property type="molecule type" value="Genomic_DNA"/>
</dbReference>
<gene>
    <name evidence="2" type="ORF">SAMN04488034_102448</name>
</gene>
<feature type="coiled-coil region" evidence="1">
    <location>
        <begin position="21"/>
        <end position="55"/>
    </location>
</feature>
<evidence type="ECO:0000313" key="3">
    <source>
        <dbReference type="Proteomes" id="UP000199448"/>
    </source>
</evidence>
<evidence type="ECO:0000256" key="1">
    <source>
        <dbReference type="SAM" id="Coils"/>
    </source>
</evidence>
<dbReference type="STRING" id="390640.SAMN04488034_102448"/>